<dbReference type="AlphaFoldDB" id="A0A1Y2FRU9"/>
<evidence type="ECO:0000313" key="4">
    <source>
        <dbReference type="Proteomes" id="UP000193467"/>
    </source>
</evidence>
<organism evidence="3 4">
    <name type="scientific">Leucosporidium creatinivorum</name>
    <dbReference type="NCBI Taxonomy" id="106004"/>
    <lineage>
        <taxon>Eukaryota</taxon>
        <taxon>Fungi</taxon>
        <taxon>Dikarya</taxon>
        <taxon>Basidiomycota</taxon>
        <taxon>Pucciniomycotina</taxon>
        <taxon>Microbotryomycetes</taxon>
        <taxon>Leucosporidiales</taxon>
        <taxon>Leucosporidium</taxon>
    </lineage>
</organism>
<reference evidence="3 4" key="1">
    <citation type="submission" date="2016-07" db="EMBL/GenBank/DDBJ databases">
        <title>Pervasive Adenine N6-methylation of Active Genes in Fungi.</title>
        <authorList>
            <consortium name="DOE Joint Genome Institute"/>
            <person name="Mondo S.J."/>
            <person name="Dannebaum R.O."/>
            <person name="Kuo R.C."/>
            <person name="Labutti K."/>
            <person name="Haridas S."/>
            <person name="Kuo A."/>
            <person name="Salamov A."/>
            <person name="Ahrendt S.R."/>
            <person name="Lipzen A."/>
            <person name="Sullivan W."/>
            <person name="Andreopoulos W.B."/>
            <person name="Clum A."/>
            <person name="Lindquist E."/>
            <person name="Daum C."/>
            <person name="Ramamoorthy G.K."/>
            <person name="Gryganskyi A."/>
            <person name="Culley D."/>
            <person name="Magnuson J.K."/>
            <person name="James T.Y."/>
            <person name="O'Malley M.A."/>
            <person name="Stajich J.E."/>
            <person name="Spatafora J.W."/>
            <person name="Visel A."/>
            <person name="Grigoriev I.V."/>
        </authorList>
    </citation>
    <scope>NUCLEOTIDE SEQUENCE [LARGE SCALE GENOMIC DNA]</scope>
    <source>
        <strain evidence="3 4">62-1032</strain>
    </source>
</reference>
<dbReference type="Pfam" id="PF16884">
    <property type="entry name" value="ADH_N_2"/>
    <property type="match status" value="1"/>
</dbReference>
<name>A0A1Y2FRU9_9BASI</name>
<dbReference type="CDD" id="cd05288">
    <property type="entry name" value="PGDH"/>
    <property type="match status" value="1"/>
</dbReference>
<dbReference type="FunFam" id="3.40.50.720:FF:000121">
    <property type="entry name" value="Prostaglandin reductase 2"/>
    <property type="match status" value="1"/>
</dbReference>
<dbReference type="PANTHER" id="PTHR43205:SF42">
    <property type="entry name" value="ALCOHOL DEHYDROGENASE, ZINC-CONTAINING (AFU_ORTHOLOGUE AFUA_7G04530)"/>
    <property type="match status" value="1"/>
</dbReference>
<evidence type="ECO:0000256" key="1">
    <source>
        <dbReference type="ARBA" id="ARBA00023002"/>
    </source>
</evidence>
<dbReference type="Pfam" id="PF00107">
    <property type="entry name" value="ADH_zinc_N"/>
    <property type="match status" value="1"/>
</dbReference>
<evidence type="ECO:0000313" key="3">
    <source>
        <dbReference type="EMBL" id="ORY86731.1"/>
    </source>
</evidence>
<accession>A0A1Y2FRU9</accession>
<dbReference type="InterPro" id="IPR020843">
    <property type="entry name" value="ER"/>
</dbReference>
<dbReference type="InterPro" id="IPR013149">
    <property type="entry name" value="ADH-like_C"/>
</dbReference>
<dbReference type="InterPro" id="IPR011032">
    <property type="entry name" value="GroES-like_sf"/>
</dbReference>
<dbReference type="Gene3D" id="3.90.180.10">
    <property type="entry name" value="Medium-chain alcohol dehydrogenases, catalytic domain"/>
    <property type="match status" value="1"/>
</dbReference>
<gene>
    <name evidence="3" type="ORF">BCR35DRAFT_277574</name>
</gene>
<proteinExistence type="predicted"/>
<dbReference type="Gene3D" id="3.40.50.720">
    <property type="entry name" value="NAD(P)-binding Rossmann-like Domain"/>
    <property type="match status" value="1"/>
</dbReference>
<keyword evidence="1" id="KW-0560">Oxidoreductase</keyword>
<dbReference type="PANTHER" id="PTHR43205">
    <property type="entry name" value="PROSTAGLANDIN REDUCTASE"/>
    <property type="match status" value="1"/>
</dbReference>
<dbReference type="InterPro" id="IPR045010">
    <property type="entry name" value="MDR_fam"/>
</dbReference>
<dbReference type="EMBL" id="MCGR01000014">
    <property type="protein sequence ID" value="ORY86731.1"/>
    <property type="molecule type" value="Genomic_DNA"/>
</dbReference>
<evidence type="ECO:0000259" key="2">
    <source>
        <dbReference type="SMART" id="SM00829"/>
    </source>
</evidence>
<dbReference type="SUPFAM" id="SSF50129">
    <property type="entry name" value="GroES-like"/>
    <property type="match status" value="1"/>
</dbReference>
<dbReference type="Proteomes" id="UP000193467">
    <property type="component" value="Unassembled WGS sequence"/>
</dbReference>
<comment type="caution">
    <text evidence="3">The sequence shown here is derived from an EMBL/GenBank/DDBJ whole genome shotgun (WGS) entry which is preliminary data.</text>
</comment>
<keyword evidence="4" id="KW-1185">Reference proteome</keyword>
<dbReference type="STRING" id="106004.A0A1Y2FRU9"/>
<dbReference type="OrthoDB" id="809632at2759"/>
<sequence>MPALPPTPSTQSRIVLVNRPKAAISPDISSGKGTFLLEKSAPVDKELGKGECLIRTEWVSLDPAMRGWLNATRSYIAPVEINAVMRAGGVGRLVALATDAETTALAQKKGLQVGDWVSTLTGWQEYAKVGLKEVQKIQVSDKISPSYYLGALGMPGQTAYWGLTDVCDIKSGETVVVTGAAGAVGSVACQIAKIKGCRVIAVAGGADKCRWLKEELGVDAALDYKSKDFKKEFRETVGYFDAMFDNVGGEILDFALTRMKKFARIALCGAISAYNDPAPRGLQAYLNLISQCAKIQGFIVFDYAKRYKEADAELASFVNSGQLKIREHRLTGIENCVEGLLGLFEGVNTGKIVVKIGSGETKL</sequence>
<feature type="domain" description="Enoyl reductase (ER)" evidence="2">
    <location>
        <begin position="33"/>
        <end position="354"/>
    </location>
</feature>
<dbReference type="InterPro" id="IPR036291">
    <property type="entry name" value="NAD(P)-bd_dom_sf"/>
</dbReference>
<dbReference type="SMART" id="SM00829">
    <property type="entry name" value="PKS_ER"/>
    <property type="match status" value="1"/>
</dbReference>
<protein>
    <recommendedName>
        <fullName evidence="2">Enoyl reductase (ER) domain-containing protein</fullName>
    </recommendedName>
</protein>
<dbReference type="InterPro" id="IPR041694">
    <property type="entry name" value="ADH_N_2"/>
</dbReference>
<dbReference type="SUPFAM" id="SSF51735">
    <property type="entry name" value="NAD(P)-binding Rossmann-fold domains"/>
    <property type="match status" value="1"/>
</dbReference>
<dbReference type="GO" id="GO:0016628">
    <property type="term" value="F:oxidoreductase activity, acting on the CH-CH group of donors, NAD or NADP as acceptor"/>
    <property type="evidence" value="ECO:0007669"/>
    <property type="project" value="InterPro"/>
</dbReference>
<dbReference type="InParanoid" id="A0A1Y2FRU9"/>